<evidence type="ECO:0000313" key="3">
    <source>
        <dbReference type="EMBL" id="SHI46321.1"/>
    </source>
</evidence>
<gene>
    <name evidence="3" type="ORF">SAMN02745146_0951</name>
</gene>
<dbReference type="RefSeq" id="WP_073105839.1">
    <property type="nucleotide sequence ID" value="NZ_FQYN01000001.1"/>
</dbReference>
<keyword evidence="2" id="KW-0732">Signal</keyword>
<dbReference type="EMBL" id="FQYN01000001">
    <property type="protein sequence ID" value="SHI46321.1"/>
    <property type="molecule type" value="Genomic_DNA"/>
</dbReference>
<evidence type="ECO:0000256" key="2">
    <source>
        <dbReference type="SAM" id="SignalP"/>
    </source>
</evidence>
<name>A0A1M6BC46_9BACT</name>
<feature type="compositionally biased region" description="Basic and acidic residues" evidence="1">
    <location>
        <begin position="91"/>
        <end position="107"/>
    </location>
</feature>
<dbReference type="AlphaFoldDB" id="A0A1M6BC46"/>
<organism evidence="3 4">
    <name type="scientific">Hymenobacter daecheongensis DSM 21074</name>
    <dbReference type="NCBI Taxonomy" id="1121955"/>
    <lineage>
        <taxon>Bacteria</taxon>
        <taxon>Pseudomonadati</taxon>
        <taxon>Bacteroidota</taxon>
        <taxon>Cytophagia</taxon>
        <taxon>Cytophagales</taxon>
        <taxon>Hymenobacteraceae</taxon>
        <taxon>Hymenobacter</taxon>
    </lineage>
</organism>
<evidence type="ECO:0000256" key="1">
    <source>
        <dbReference type="SAM" id="MobiDB-lite"/>
    </source>
</evidence>
<feature type="region of interest" description="Disordered" evidence="1">
    <location>
        <begin position="20"/>
        <end position="47"/>
    </location>
</feature>
<accession>A0A1M6BC46</accession>
<feature type="chain" id="PRO_5012319262" evidence="2">
    <location>
        <begin position="20"/>
        <end position="117"/>
    </location>
</feature>
<reference evidence="3 4" key="1">
    <citation type="submission" date="2016-11" db="EMBL/GenBank/DDBJ databases">
        <authorList>
            <person name="Jaros S."/>
            <person name="Januszkiewicz K."/>
            <person name="Wedrychowicz H."/>
        </authorList>
    </citation>
    <scope>NUCLEOTIDE SEQUENCE [LARGE SCALE GENOMIC DNA]</scope>
    <source>
        <strain evidence="3 4">DSM 21074</strain>
    </source>
</reference>
<feature type="compositionally biased region" description="Acidic residues" evidence="1">
    <location>
        <begin position="108"/>
        <end position="117"/>
    </location>
</feature>
<protein>
    <submittedName>
        <fullName evidence="3">Uncharacterized protein</fullName>
    </submittedName>
</protein>
<feature type="signal peptide" evidence="2">
    <location>
        <begin position="1"/>
        <end position="19"/>
    </location>
</feature>
<dbReference type="Proteomes" id="UP000184418">
    <property type="component" value="Unassembled WGS sequence"/>
</dbReference>
<feature type="region of interest" description="Disordered" evidence="1">
    <location>
        <begin position="76"/>
        <end position="117"/>
    </location>
</feature>
<keyword evidence="4" id="KW-1185">Reference proteome</keyword>
<dbReference type="OrthoDB" id="9935910at2"/>
<evidence type="ECO:0000313" key="4">
    <source>
        <dbReference type="Proteomes" id="UP000184418"/>
    </source>
</evidence>
<sequence length="117" mass="12982">MKRLLFGLLLSLWPLIAPAQTTAPAPRRDDGLLLADGRPQPGNGLDARTGAWLARRAQNSAGALLLPLPIRLETPARSAANGSSATTHRFYHYEQKRLRDKDGRRLPDEEEDEDDDE</sequence>
<proteinExistence type="predicted"/>